<dbReference type="Pfam" id="PF05404">
    <property type="entry name" value="TRAP-delta"/>
    <property type="match status" value="1"/>
</dbReference>
<evidence type="ECO:0000256" key="5">
    <source>
        <dbReference type="ARBA" id="ARBA00014387"/>
    </source>
</evidence>
<evidence type="ECO:0000256" key="2">
    <source>
        <dbReference type="ARBA" id="ARBA00004115"/>
    </source>
</evidence>
<comment type="function">
    <text evidence="1">TRAP proteins are part of a complex whose function is to bind calcium to the ER membrane and thereby regulate the retention of ER resident proteins.</text>
</comment>
<evidence type="ECO:0000256" key="1">
    <source>
        <dbReference type="ARBA" id="ARBA00002838"/>
    </source>
</evidence>
<dbReference type="PANTHER" id="PTHR12731">
    <property type="entry name" value="TRANSLOCON-ASSOCIATED PROTEIN, DELTA SUBUNIT"/>
    <property type="match status" value="1"/>
</dbReference>
<dbReference type="WBParaSite" id="BTMF_0001606701-mRNA-1">
    <property type="protein sequence ID" value="BTMF_0001606701-mRNA-1"/>
    <property type="gene ID" value="BTMF_0001606701"/>
</dbReference>
<evidence type="ECO:0000256" key="13">
    <source>
        <dbReference type="ARBA" id="ARBA00023157"/>
    </source>
</evidence>
<protein>
    <recommendedName>
        <fullName evidence="5">Translocon-associated protein subunit delta</fullName>
    </recommendedName>
    <alternativeName>
        <fullName evidence="14">Signal sequence receptor subunit delta</fullName>
    </alternativeName>
</protein>
<keyword evidence="13" id="KW-1015">Disulfide bond</keyword>
<evidence type="ECO:0000256" key="12">
    <source>
        <dbReference type="ARBA" id="ARBA00023136"/>
    </source>
</evidence>
<keyword evidence="11" id="KW-1133">Transmembrane helix</keyword>
<evidence type="ECO:0000313" key="17">
    <source>
        <dbReference type="Proteomes" id="UP000280834"/>
    </source>
</evidence>
<dbReference type="GO" id="GO:0005789">
    <property type="term" value="C:endoplasmic reticulum membrane"/>
    <property type="evidence" value="ECO:0007669"/>
    <property type="project" value="UniProtKB-SubCell"/>
</dbReference>
<name>A0A0R3R7R5_9BILA</name>
<keyword evidence="6" id="KW-1017">Isopeptide bond</keyword>
<dbReference type="STRING" id="42155.A0A0R3R7R5"/>
<sequence>MIREFVILVSFVVGTKVVLAVTCESPYHSAATFSTTDAFFHSSTTYIIEFNLQCSNNVKDMAVYGIVNGKIYQAAVSEETSKHQVSWQLEHEESAAQTFDVVIYDEDGLTSYRKVHGLFTILSRAERNHDDTSKVKSLFTVQLKHPGVSKSSPVASETIIVMRIRPCLLCYCDFLSLLFIAVKDLNFEHWLKDVTLYCLGVCEVGFSFSSYLYRCRFFLFLLNVVREKFINLVEIGRVAVVHSTSTRFIDFQDVSFIRDAIIYGQCRKQVFAKVSEIV</sequence>
<evidence type="ECO:0000256" key="15">
    <source>
        <dbReference type="SAM" id="SignalP"/>
    </source>
</evidence>
<proteinExistence type="inferred from homology"/>
<comment type="subunit">
    <text evidence="4">Heterotetramer of TRAP-alpha, TRAP-beta, TRAP-delta and TRAP-gamma.</text>
</comment>
<evidence type="ECO:0000256" key="6">
    <source>
        <dbReference type="ARBA" id="ARBA00022499"/>
    </source>
</evidence>
<gene>
    <name evidence="16" type="ORF">BTMF_LOCUS14050</name>
</gene>
<keyword evidence="8 15" id="KW-0732">Signal</keyword>
<evidence type="ECO:0000313" key="16">
    <source>
        <dbReference type="EMBL" id="VDO47803.1"/>
    </source>
</evidence>
<evidence type="ECO:0000256" key="3">
    <source>
        <dbReference type="ARBA" id="ARBA00009294"/>
    </source>
</evidence>
<reference evidence="16 17" key="2">
    <citation type="submission" date="2018-11" db="EMBL/GenBank/DDBJ databases">
        <authorList>
            <consortium name="Pathogen Informatics"/>
        </authorList>
    </citation>
    <scope>NUCLEOTIDE SEQUENCE [LARGE SCALE GENOMIC DNA]</scope>
</reference>
<feature type="signal peptide" evidence="15">
    <location>
        <begin position="1"/>
        <end position="20"/>
    </location>
</feature>
<evidence type="ECO:0000256" key="7">
    <source>
        <dbReference type="ARBA" id="ARBA00022692"/>
    </source>
</evidence>
<comment type="subcellular location">
    <subcellularLocation>
        <location evidence="2">Endoplasmic reticulum membrane</location>
        <topology evidence="2">Single-pass type I membrane protein</topology>
    </subcellularLocation>
</comment>
<comment type="similarity">
    <text evidence="3">Belongs to the TRAP-delta family.</text>
</comment>
<keyword evidence="17" id="KW-1185">Reference proteome</keyword>
<dbReference type="PANTHER" id="PTHR12731:SF1">
    <property type="entry name" value="TRANSLOCON-ASSOCIATED PROTEIN SUBUNIT DELTA"/>
    <property type="match status" value="1"/>
</dbReference>
<keyword evidence="10" id="KW-0832">Ubl conjugation</keyword>
<evidence type="ECO:0000256" key="9">
    <source>
        <dbReference type="ARBA" id="ARBA00022824"/>
    </source>
</evidence>
<dbReference type="Proteomes" id="UP000280834">
    <property type="component" value="Unassembled WGS sequence"/>
</dbReference>
<evidence type="ECO:0000256" key="8">
    <source>
        <dbReference type="ARBA" id="ARBA00022729"/>
    </source>
</evidence>
<keyword evidence="12" id="KW-0472">Membrane</keyword>
<evidence type="ECO:0000256" key="10">
    <source>
        <dbReference type="ARBA" id="ARBA00022843"/>
    </source>
</evidence>
<dbReference type="AlphaFoldDB" id="A0A0R3R7R5"/>
<feature type="chain" id="PRO_5043131032" description="Translocon-associated protein subunit delta" evidence="15">
    <location>
        <begin position="21"/>
        <end position="278"/>
    </location>
</feature>
<keyword evidence="9" id="KW-0256">Endoplasmic reticulum</keyword>
<accession>A0A0R3R7R5</accession>
<evidence type="ECO:0000256" key="11">
    <source>
        <dbReference type="ARBA" id="ARBA00022989"/>
    </source>
</evidence>
<reference evidence="18" key="1">
    <citation type="submission" date="2017-02" db="UniProtKB">
        <authorList>
            <consortium name="WormBaseParasite"/>
        </authorList>
    </citation>
    <scope>IDENTIFICATION</scope>
</reference>
<dbReference type="EMBL" id="UZAG01020743">
    <property type="protein sequence ID" value="VDO47803.1"/>
    <property type="molecule type" value="Genomic_DNA"/>
</dbReference>
<keyword evidence="7" id="KW-0812">Transmembrane</keyword>
<evidence type="ECO:0000313" key="18">
    <source>
        <dbReference type="WBParaSite" id="BTMF_0001606701-mRNA-1"/>
    </source>
</evidence>
<evidence type="ECO:0000256" key="4">
    <source>
        <dbReference type="ARBA" id="ARBA00011819"/>
    </source>
</evidence>
<organism evidence="18">
    <name type="scientific">Brugia timori</name>
    <dbReference type="NCBI Taxonomy" id="42155"/>
    <lineage>
        <taxon>Eukaryota</taxon>
        <taxon>Metazoa</taxon>
        <taxon>Ecdysozoa</taxon>
        <taxon>Nematoda</taxon>
        <taxon>Chromadorea</taxon>
        <taxon>Rhabditida</taxon>
        <taxon>Spirurina</taxon>
        <taxon>Spiruromorpha</taxon>
        <taxon>Filarioidea</taxon>
        <taxon>Onchocercidae</taxon>
        <taxon>Brugia</taxon>
    </lineage>
</organism>
<evidence type="ECO:0000256" key="14">
    <source>
        <dbReference type="ARBA" id="ARBA00031791"/>
    </source>
</evidence>
<dbReference type="InterPro" id="IPR008855">
    <property type="entry name" value="TRAP-delta"/>
</dbReference>